<dbReference type="InterPro" id="IPR046848">
    <property type="entry name" value="E_motif"/>
</dbReference>
<organism evidence="1 2">
    <name type="scientific">Juglans regia</name>
    <name type="common">English walnut</name>
    <dbReference type="NCBI Taxonomy" id="51240"/>
    <lineage>
        <taxon>Eukaryota</taxon>
        <taxon>Viridiplantae</taxon>
        <taxon>Streptophyta</taxon>
        <taxon>Embryophyta</taxon>
        <taxon>Tracheophyta</taxon>
        <taxon>Spermatophyta</taxon>
        <taxon>Magnoliopsida</taxon>
        <taxon>eudicotyledons</taxon>
        <taxon>Gunneridae</taxon>
        <taxon>Pentapetalae</taxon>
        <taxon>rosids</taxon>
        <taxon>fabids</taxon>
        <taxon>Fagales</taxon>
        <taxon>Juglandaceae</taxon>
        <taxon>Juglans</taxon>
    </lineage>
</organism>
<reference evidence="2" key="1">
    <citation type="submission" date="2025-08" db="UniProtKB">
        <authorList>
            <consortium name="RefSeq"/>
        </authorList>
    </citation>
    <scope>IDENTIFICATION</scope>
    <source>
        <tissue evidence="2">Leaves</tissue>
    </source>
</reference>
<dbReference type="PANTHER" id="PTHR47926">
    <property type="entry name" value="PENTATRICOPEPTIDE REPEAT-CONTAINING PROTEIN"/>
    <property type="match status" value="1"/>
</dbReference>
<dbReference type="InterPro" id="IPR002885">
    <property type="entry name" value="PPR_rpt"/>
</dbReference>
<dbReference type="InterPro" id="IPR011990">
    <property type="entry name" value="TPR-like_helical_dom_sf"/>
</dbReference>
<dbReference type="Pfam" id="PF01535">
    <property type="entry name" value="PPR"/>
    <property type="match status" value="6"/>
</dbReference>
<gene>
    <name evidence="2" type="primary">LOC109006246</name>
</gene>
<evidence type="ECO:0000313" key="2">
    <source>
        <dbReference type="RefSeq" id="XP_018841006.2"/>
    </source>
</evidence>
<dbReference type="GO" id="GO:0009451">
    <property type="term" value="P:RNA modification"/>
    <property type="evidence" value="ECO:0007669"/>
    <property type="project" value="InterPro"/>
</dbReference>
<sequence length="792" mass="88763">MIARRLDFKILCGIIPRQRSNSVIGFHSLEHGRHHLFDQILKPDTVFINRSMLNYLHRNFPFQALDIFKKQCQLGFVGNVDEVTVALAVKACRRDPKPGVQIHGFAVSSGFISFITVSNSLMNMYCKSGQFGKALCIFEKLIEPDIVSWNTMLSGFPKSEDALAFALRMNLNGIAFDPVTYCTVLAFCSDDEGFLFGLQLHSLAIKFGFYCEVFVANALISMYSRCGQLMEARTVFDEMPERDLVSWNAILSGYAQEGNHSLEAILAFIKMVREGITLDHVSFTSAVSACGHEVTLELGRQIHGLIIKRGYEKHVSVCNVLISMYSKCEVVEDAKLVFQIMNERNVVSWTTMISFNDEDAVSLFNEMRLDDVYPNDVTFIGLIHAISIRNMVEEGQMVHGYCIKTSFFSEPNVCNSLITMYAKFATMHDSLRVFEELDYRETISWNALISGYAQNGFYPEALCTFLSAITESKPNQYTFGSVLSAIGAAEDISLKYGQRCHSYLIKQGFDSDPIVSGALLDMYAKRGSICESEKVFTDTPQKTQFAWTAIISAYARHGDYESVLRFFKEMEREGVRPDSITFLSVLTACGRKGMVVVGHQLFNSMVEEYKIEPSPEHYSCMVDMFGRAGRLEDAENLVGQIPGQPGLSVLQSLLGACRMHGNVKMGERIADALMEMEPMGSGSYVLMSNLYAEKGQWEKVAKIRKGMRERGVKKVIGFSWVDASDAGSSLYLHRFSSGDMSHPQSEEICRMAECIGLEMKALRDSERMGGREREHAFLGLGALEHGGSIFYI</sequence>
<evidence type="ECO:0000313" key="1">
    <source>
        <dbReference type="Proteomes" id="UP000235220"/>
    </source>
</evidence>
<dbReference type="Gene3D" id="1.25.40.10">
    <property type="entry name" value="Tetratricopeptide repeat domain"/>
    <property type="match status" value="6"/>
</dbReference>
<dbReference type="KEGG" id="jre:109006246"/>
<dbReference type="GeneID" id="109006246"/>
<dbReference type="FunFam" id="1.25.40.10:FF:000453">
    <property type="entry name" value="Pentatricopeptide repeat-containing protein mitochondrial"/>
    <property type="match status" value="1"/>
</dbReference>
<dbReference type="OrthoDB" id="185373at2759"/>
<dbReference type="PANTHER" id="PTHR47926:SF524">
    <property type="entry name" value="(WILD MALAYSIAN BANANA) HYPOTHETICAL PROTEIN"/>
    <property type="match status" value="1"/>
</dbReference>
<protein>
    <submittedName>
        <fullName evidence="2">Pentatricopeptide repeat-containing protein At4g32430, mitochondrial</fullName>
    </submittedName>
</protein>
<dbReference type="FunFam" id="1.25.40.10:FF:000196">
    <property type="entry name" value="Pentatricopeptide repeat-containing protein At4g14850"/>
    <property type="match status" value="1"/>
</dbReference>
<dbReference type="FunFam" id="1.25.40.10:FF:001392">
    <property type="entry name" value="Pentatricopeptide repeat-containing protein, mitochondrial isoform A"/>
    <property type="match status" value="1"/>
</dbReference>
<dbReference type="Proteomes" id="UP000235220">
    <property type="component" value="Chromosome 1"/>
</dbReference>
<dbReference type="GO" id="GO:0003723">
    <property type="term" value="F:RNA binding"/>
    <property type="evidence" value="ECO:0007669"/>
    <property type="project" value="InterPro"/>
</dbReference>
<dbReference type="InterPro" id="IPR046960">
    <property type="entry name" value="PPR_At4g14850-like_plant"/>
</dbReference>
<dbReference type="Pfam" id="PF13041">
    <property type="entry name" value="PPR_2"/>
    <property type="match status" value="1"/>
</dbReference>
<dbReference type="AlphaFoldDB" id="A0A2I4GAT7"/>
<dbReference type="Gramene" id="Jr01_29710_p1">
    <property type="protein sequence ID" value="cds.Jr01_29710_p1"/>
    <property type="gene ID" value="Jr01_29710"/>
</dbReference>
<keyword evidence="1" id="KW-1185">Reference proteome</keyword>
<dbReference type="NCBIfam" id="TIGR00756">
    <property type="entry name" value="PPR"/>
    <property type="match status" value="5"/>
</dbReference>
<accession>A0A2I4GAT7</accession>
<proteinExistence type="predicted"/>
<dbReference type="Pfam" id="PF20431">
    <property type="entry name" value="E_motif"/>
    <property type="match status" value="1"/>
</dbReference>
<dbReference type="FunCoup" id="A0A2I4GAT7">
    <property type="interactions" value="733"/>
</dbReference>
<name>A0A2I4GAT7_JUGRE</name>
<dbReference type="PROSITE" id="PS51375">
    <property type="entry name" value="PPR"/>
    <property type="match status" value="4"/>
</dbReference>
<dbReference type="FunFam" id="1.25.40.10:FF:000573">
    <property type="entry name" value="Pentatricopeptide repeat-containing protein mitochondrial"/>
    <property type="match status" value="1"/>
</dbReference>
<dbReference type="RefSeq" id="XP_018841006.2">
    <property type="nucleotide sequence ID" value="XM_018985461.2"/>
</dbReference>
<dbReference type="STRING" id="51240.A0A2I4GAT7"/>